<proteinExistence type="predicted"/>
<dbReference type="Proteomes" id="UP000654345">
    <property type="component" value="Unassembled WGS sequence"/>
</dbReference>
<sequence length="66" mass="7718">MDCYRVLHPRHEGYTSDARRRPSMRIDYCFASSQLAQSLHSCEVIRNELTPKASDHLPVLVEFVRK</sequence>
<dbReference type="InterPro" id="IPR036691">
    <property type="entry name" value="Endo/exonu/phosph_ase_sf"/>
</dbReference>
<evidence type="ECO:0000313" key="1">
    <source>
        <dbReference type="EMBL" id="GHO56301.1"/>
    </source>
</evidence>
<protein>
    <recommendedName>
        <fullName evidence="3">Endonuclease/exonuclease/phosphatase domain-containing protein</fullName>
    </recommendedName>
</protein>
<dbReference type="SUPFAM" id="SSF56219">
    <property type="entry name" value="DNase I-like"/>
    <property type="match status" value="1"/>
</dbReference>
<dbReference type="Gene3D" id="3.60.10.10">
    <property type="entry name" value="Endonuclease/exonuclease/phosphatase"/>
    <property type="match status" value="1"/>
</dbReference>
<comment type="caution">
    <text evidence="1">The sequence shown here is derived from an EMBL/GenBank/DDBJ whole genome shotgun (WGS) entry which is preliminary data.</text>
</comment>
<reference evidence="1 2" key="1">
    <citation type="journal article" date="2021" name="Int. J. Syst. Evol. Microbiol.">
        <title>Reticulibacter mediterranei gen. nov., sp. nov., within the new family Reticulibacteraceae fam. nov., and Ktedonospora formicarum gen. nov., sp. nov., Ktedonobacter robiniae sp. nov., Dictyobacter formicarum sp. nov. and Dictyobacter arantiisoli sp. nov., belonging to the class Ktedonobacteria.</title>
        <authorList>
            <person name="Yabe S."/>
            <person name="Zheng Y."/>
            <person name="Wang C.M."/>
            <person name="Sakai Y."/>
            <person name="Abe K."/>
            <person name="Yokota A."/>
            <person name="Donadio S."/>
            <person name="Cavaletti L."/>
            <person name="Monciardini P."/>
        </authorList>
    </citation>
    <scope>NUCLEOTIDE SEQUENCE [LARGE SCALE GENOMIC DNA]</scope>
    <source>
        <strain evidence="1 2">SOSP1-30</strain>
    </source>
</reference>
<accession>A0ABQ3UU19</accession>
<gene>
    <name evidence="1" type="ORF">KSB_47760</name>
</gene>
<keyword evidence="2" id="KW-1185">Reference proteome</keyword>
<evidence type="ECO:0000313" key="2">
    <source>
        <dbReference type="Proteomes" id="UP000654345"/>
    </source>
</evidence>
<name>A0ABQ3UU19_9CHLR</name>
<dbReference type="EMBL" id="BNJG01000002">
    <property type="protein sequence ID" value="GHO56301.1"/>
    <property type="molecule type" value="Genomic_DNA"/>
</dbReference>
<organism evidence="1 2">
    <name type="scientific">Ktedonobacter robiniae</name>
    <dbReference type="NCBI Taxonomy" id="2778365"/>
    <lineage>
        <taxon>Bacteria</taxon>
        <taxon>Bacillati</taxon>
        <taxon>Chloroflexota</taxon>
        <taxon>Ktedonobacteria</taxon>
        <taxon>Ktedonobacterales</taxon>
        <taxon>Ktedonobacteraceae</taxon>
        <taxon>Ktedonobacter</taxon>
    </lineage>
</organism>
<evidence type="ECO:0008006" key="3">
    <source>
        <dbReference type="Google" id="ProtNLM"/>
    </source>
</evidence>